<dbReference type="GO" id="GO:0034464">
    <property type="term" value="C:BBSome"/>
    <property type="evidence" value="ECO:0007669"/>
    <property type="project" value="InterPro"/>
</dbReference>
<sequence>ARPARHGTRSRPFSPFAGQLSVEDTAAMVLCKPKILPLKSVSLEKLEKLQKAAL</sequence>
<feature type="non-terminal residue" evidence="1">
    <location>
        <position position="54"/>
    </location>
</feature>
<dbReference type="Proteomes" id="UP000583740">
    <property type="component" value="Unassembled WGS sequence"/>
</dbReference>
<feature type="non-terminal residue" evidence="1">
    <location>
        <position position="1"/>
    </location>
</feature>
<dbReference type="PANTHER" id="PTHR28596">
    <property type="entry name" value="BBSOME-INTERACTING PROTEIN 1"/>
    <property type="match status" value="1"/>
</dbReference>
<dbReference type="InterPro" id="IPR028233">
    <property type="entry name" value="BBIP10"/>
</dbReference>
<protein>
    <submittedName>
        <fullName evidence="1">BBIP1 protein</fullName>
    </submittedName>
</protein>
<dbReference type="GO" id="GO:0097500">
    <property type="term" value="P:receptor localization to non-motile cilium"/>
    <property type="evidence" value="ECO:0007669"/>
    <property type="project" value="TreeGrafter"/>
</dbReference>
<organism evidence="1 2">
    <name type="scientific">Cardinalis cardinalis</name>
    <name type="common">Northern cardinal</name>
    <dbReference type="NCBI Taxonomy" id="98964"/>
    <lineage>
        <taxon>Eukaryota</taxon>
        <taxon>Metazoa</taxon>
        <taxon>Chordata</taxon>
        <taxon>Craniata</taxon>
        <taxon>Vertebrata</taxon>
        <taxon>Euteleostomi</taxon>
        <taxon>Archelosauria</taxon>
        <taxon>Archosauria</taxon>
        <taxon>Dinosauria</taxon>
        <taxon>Saurischia</taxon>
        <taxon>Theropoda</taxon>
        <taxon>Coelurosauria</taxon>
        <taxon>Aves</taxon>
        <taxon>Neognathae</taxon>
        <taxon>Neoaves</taxon>
        <taxon>Telluraves</taxon>
        <taxon>Australaves</taxon>
        <taxon>Passeriformes</taxon>
        <taxon>Cardinalidae</taxon>
        <taxon>Cardinalis</taxon>
    </lineage>
</organism>
<dbReference type="GO" id="GO:0060271">
    <property type="term" value="P:cilium assembly"/>
    <property type="evidence" value="ECO:0007669"/>
    <property type="project" value="InterPro"/>
</dbReference>
<evidence type="ECO:0000313" key="1">
    <source>
        <dbReference type="EMBL" id="NWT32855.1"/>
    </source>
</evidence>
<comment type="caution">
    <text evidence="1">The sequence shown here is derived from an EMBL/GenBank/DDBJ whole genome shotgun (WGS) entry which is preliminary data.</text>
</comment>
<proteinExistence type="predicted"/>
<dbReference type="AlphaFoldDB" id="A0A7K5MQ68"/>
<dbReference type="PANTHER" id="PTHR28596:SF1">
    <property type="entry name" value="BBSOME-INTERACTING PROTEIN 1"/>
    <property type="match status" value="1"/>
</dbReference>
<dbReference type="Pfam" id="PF14777">
    <property type="entry name" value="BBIP10"/>
    <property type="match status" value="1"/>
</dbReference>
<accession>A0A7K5MQ68</accession>
<dbReference type="EMBL" id="VYXE01019907">
    <property type="protein sequence ID" value="NWT32855.1"/>
    <property type="molecule type" value="Genomic_DNA"/>
</dbReference>
<keyword evidence="2" id="KW-1185">Reference proteome</keyword>
<evidence type="ECO:0000313" key="2">
    <source>
        <dbReference type="Proteomes" id="UP000583740"/>
    </source>
</evidence>
<gene>
    <name evidence="1" type="primary">Bbip1</name>
    <name evidence="1" type="ORF">CARCAR_R15498</name>
</gene>
<reference evidence="1 2" key="1">
    <citation type="submission" date="2019-09" db="EMBL/GenBank/DDBJ databases">
        <title>Bird 10,000 Genomes (B10K) Project - Family phase.</title>
        <authorList>
            <person name="Zhang G."/>
        </authorList>
    </citation>
    <scope>NUCLEOTIDE SEQUENCE [LARGE SCALE GENOMIC DNA]</scope>
    <source>
        <strain evidence="1">B10K-DU-001-69</strain>
        <tissue evidence="1">Muscle</tissue>
    </source>
</reference>
<name>A0A7K5MQ68_CARCD</name>